<feature type="signal peptide" evidence="1">
    <location>
        <begin position="1"/>
        <end position="19"/>
    </location>
</feature>
<sequence>MTKQVLAAALISISLAGCANFNSVYRDLKTGEGTGALIDIKQRAIIASKTGEGTNQKIIVCAEPSPDALSAYAAELAGKADLPSGTSAQLSSAFQESASFTGLRTQSIQLLRDSMYRMCEAHMNGAITAGQYDILARRYQKHTVALLAIEQLTGAIKAPAVTINTSGSAEAARSISEMRVESSALDKKITDLETKKAASGASDADKKNLDEQIKQLKSDKEAIAKGIENAKGTLVSGNATANVSNLGVLTQRNDEHIQAIAGTVEKIVTSIINTDDRGQLCFLQLSNDTQTTSEGHKKIQDYCLQTLAFEQTASKIQIDALQESLKNLLASNATPAIKAAESQKIAEQAEKLANKFRLLSAPFKPKSE</sequence>
<comment type="caution">
    <text evidence="2">The sequence shown here is derived from an EMBL/GenBank/DDBJ whole genome shotgun (WGS) entry which is preliminary data.</text>
</comment>
<name>A0ABR6Y9K1_9BURK</name>
<feature type="chain" id="PRO_5047523817" evidence="1">
    <location>
        <begin position="20"/>
        <end position="368"/>
    </location>
</feature>
<keyword evidence="3" id="KW-1185">Reference proteome</keyword>
<evidence type="ECO:0000256" key="1">
    <source>
        <dbReference type="SAM" id="SignalP"/>
    </source>
</evidence>
<evidence type="ECO:0000313" key="2">
    <source>
        <dbReference type="EMBL" id="MBC3873304.1"/>
    </source>
</evidence>
<protein>
    <submittedName>
        <fullName evidence="2">Uncharacterized protein</fullName>
    </submittedName>
</protein>
<dbReference type="PROSITE" id="PS51257">
    <property type="entry name" value="PROKAR_LIPOPROTEIN"/>
    <property type="match status" value="1"/>
</dbReference>
<accession>A0ABR6Y9K1</accession>
<organism evidence="2 3">
    <name type="scientific">Undibacterium flavidum</name>
    <dbReference type="NCBI Taxonomy" id="2762297"/>
    <lineage>
        <taxon>Bacteria</taxon>
        <taxon>Pseudomonadati</taxon>
        <taxon>Pseudomonadota</taxon>
        <taxon>Betaproteobacteria</taxon>
        <taxon>Burkholderiales</taxon>
        <taxon>Oxalobacteraceae</taxon>
        <taxon>Undibacterium</taxon>
    </lineage>
</organism>
<dbReference type="EMBL" id="JACOGA010000005">
    <property type="protein sequence ID" value="MBC3873304.1"/>
    <property type="molecule type" value="Genomic_DNA"/>
</dbReference>
<proteinExistence type="predicted"/>
<evidence type="ECO:0000313" key="3">
    <source>
        <dbReference type="Proteomes" id="UP000624279"/>
    </source>
</evidence>
<reference evidence="2 3" key="1">
    <citation type="submission" date="2020-08" db="EMBL/GenBank/DDBJ databases">
        <title>Novel species isolated from subtropical streams in China.</title>
        <authorList>
            <person name="Lu H."/>
        </authorList>
    </citation>
    <scope>NUCLEOTIDE SEQUENCE [LARGE SCALE GENOMIC DNA]</scope>
    <source>
        <strain evidence="2 3">LX15W</strain>
    </source>
</reference>
<dbReference type="RefSeq" id="WP_186941337.1">
    <property type="nucleotide sequence ID" value="NZ_JACOGA010000005.1"/>
</dbReference>
<gene>
    <name evidence="2" type="ORF">H8K55_06880</name>
</gene>
<dbReference type="Proteomes" id="UP000624279">
    <property type="component" value="Unassembled WGS sequence"/>
</dbReference>
<keyword evidence="1" id="KW-0732">Signal</keyword>